<proteinExistence type="predicted"/>
<dbReference type="Proteomes" id="UP000702544">
    <property type="component" value="Unassembled WGS sequence"/>
</dbReference>
<protein>
    <submittedName>
        <fullName evidence="4">Porin family protein</fullName>
    </submittedName>
</protein>
<dbReference type="Pfam" id="PF13505">
    <property type="entry name" value="OMP_b-brl"/>
    <property type="match status" value="1"/>
</dbReference>
<name>A0AAE4ZAW8_9BACT</name>
<comment type="caution">
    <text evidence="4">The sequence shown here is derived from an EMBL/GenBank/DDBJ whole genome shotgun (WGS) entry which is preliminary data.</text>
</comment>
<dbReference type="Gene3D" id="2.40.160.20">
    <property type="match status" value="1"/>
</dbReference>
<evidence type="ECO:0000256" key="1">
    <source>
        <dbReference type="ARBA" id="ARBA00022729"/>
    </source>
</evidence>
<organism evidence="4 5">
    <name type="scientific">Candidatus Kutchimonas denitrificans</name>
    <dbReference type="NCBI Taxonomy" id="3056748"/>
    <lineage>
        <taxon>Bacteria</taxon>
        <taxon>Pseudomonadati</taxon>
        <taxon>Gemmatimonadota</taxon>
        <taxon>Gemmatimonadia</taxon>
        <taxon>Candidatus Palauibacterales</taxon>
        <taxon>Candidatus Palauibacteraceae</taxon>
        <taxon>Candidatus Kutchimonas</taxon>
    </lineage>
</organism>
<feature type="chain" id="PRO_5041970364" evidence="2">
    <location>
        <begin position="28"/>
        <end position="214"/>
    </location>
</feature>
<keyword evidence="1 2" id="KW-0732">Signal</keyword>
<dbReference type="EMBL" id="JAACAK010000080">
    <property type="protein sequence ID" value="NIR75426.1"/>
    <property type="molecule type" value="Genomic_DNA"/>
</dbReference>
<evidence type="ECO:0000259" key="3">
    <source>
        <dbReference type="Pfam" id="PF13505"/>
    </source>
</evidence>
<evidence type="ECO:0000313" key="5">
    <source>
        <dbReference type="Proteomes" id="UP000702544"/>
    </source>
</evidence>
<sequence length="214" mass="23204">MNLSVPQCVTPAITALLVLGVTAPASAQFEEADTLPRFSVGAFGDFGFRNKRGETAAGDEVSFTSSPGGGLRLDYRLTQTLTLAAFGSYTRVQERVEFSDGTVSVFDPHFDLFHFGGELLVRVKPRIPGYFILGGGAQHVAPEGDDPGLQLTSTDSFTETFGIAGAGYEFASTRGRAFRVNFRFFLINPADQERYNPKSIEIDFVLGAAFILRL</sequence>
<dbReference type="InterPro" id="IPR027385">
    <property type="entry name" value="Beta-barrel_OMP"/>
</dbReference>
<feature type="domain" description="Outer membrane protein beta-barrel" evidence="3">
    <location>
        <begin position="14"/>
        <end position="202"/>
    </location>
</feature>
<dbReference type="SUPFAM" id="SSF56925">
    <property type="entry name" value="OMPA-like"/>
    <property type="match status" value="1"/>
</dbReference>
<feature type="signal peptide" evidence="2">
    <location>
        <begin position="1"/>
        <end position="27"/>
    </location>
</feature>
<evidence type="ECO:0000256" key="2">
    <source>
        <dbReference type="SAM" id="SignalP"/>
    </source>
</evidence>
<accession>A0AAE4ZAW8</accession>
<evidence type="ECO:0000313" key="4">
    <source>
        <dbReference type="EMBL" id="NIR75426.1"/>
    </source>
</evidence>
<dbReference type="InterPro" id="IPR011250">
    <property type="entry name" value="OMP/PagP_B-barrel"/>
</dbReference>
<reference evidence="4 5" key="1">
    <citation type="submission" date="2020-01" db="EMBL/GenBank/DDBJ databases">
        <title>Genomes assembled from Gulf of Kutch pelagic sediment metagenomes.</title>
        <authorList>
            <person name="Chandrashekar M."/>
            <person name="Mahajan M.S."/>
            <person name="Dave K.J."/>
            <person name="Vatsa P."/>
            <person name="Nathani N.M."/>
        </authorList>
    </citation>
    <scope>NUCLEOTIDE SEQUENCE [LARGE SCALE GENOMIC DNA]</scope>
    <source>
        <strain evidence="4">KS3-K002</strain>
    </source>
</reference>
<dbReference type="AlphaFoldDB" id="A0AAE4ZAW8"/>
<gene>
    <name evidence="4" type="ORF">GWO12_10010</name>
</gene>